<evidence type="ECO:0000313" key="1">
    <source>
        <dbReference type="EMBL" id="KRY25954.1"/>
    </source>
</evidence>
<reference evidence="1 2" key="1">
    <citation type="submission" date="2015-01" db="EMBL/GenBank/DDBJ databases">
        <title>Evolution of Trichinella species and genotypes.</title>
        <authorList>
            <person name="Korhonen P.K."/>
            <person name="Edoardo P."/>
            <person name="Giuseppe L.R."/>
            <person name="Gasser R.B."/>
        </authorList>
    </citation>
    <scope>NUCLEOTIDE SEQUENCE [LARGE SCALE GENOMIC DNA]</scope>
    <source>
        <strain evidence="1">ISS3</strain>
    </source>
</reference>
<sequence>MDWGITAIDDRTVGTRIGDGLYNTGIWLYGRVEGMPLLRSNKWSGKKEHQ</sequence>
<comment type="caution">
    <text evidence="1">The sequence shown here is derived from an EMBL/GenBank/DDBJ whole genome shotgun (WGS) entry which is preliminary data.</text>
</comment>
<accession>A0A0V1AM95</accession>
<name>A0A0V1AM95_TRISP</name>
<gene>
    <name evidence="1" type="ORF">T01_6362</name>
</gene>
<protein>
    <submittedName>
        <fullName evidence="1">Uncharacterized protein</fullName>
    </submittedName>
</protein>
<organism evidence="1 2">
    <name type="scientific">Trichinella spiralis</name>
    <name type="common">Trichina worm</name>
    <dbReference type="NCBI Taxonomy" id="6334"/>
    <lineage>
        <taxon>Eukaryota</taxon>
        <taxon>Metazoa</taxon>
        <taxon>Ecdysozoa</taxon>
        <taxon>Nematoda</taxon>
        <taxon>Enoplea</taxon>
        <taxon>Dorylaimia</taxon>
        <taxon>Trichinellida</taxon>
        <taxon>Trichinellidae</taxon>
        <taxon>Trichinella</taxon>
    </lineage>
</organism>
<dbReference type="InParanoid" id="A0A0V1AM95"/>
<dbReference type="EMBL" id="JYDH01000651">
    <property type="protein sequence ID" value="KRY25954.1"/>
    <property type="molecule type" value="Genomic_DNA"/>
</dbReference>
<proteinExistence type="predicted"/>
<dbReference type="AlphaFoldDB" id="A0A0V1AM95"/>
<dbReference type="Proteomes" id="UP000054776">
    <property type="component" value="Unassembled WGS sequence"/>
</dbReference>
<keyword evidence="2" id="KW-1185">Reference proteome</keyword>
<evidence type="ECO:0000313" key="2">
    <source>
        <dbReference type="Proteomes" id="UP000054776"/>
    </source>
</evidence>